<name>A0A9D1JHX5_9FIRM</name>
<dbReference type="EMBL" id="DVIR01000044">
    <property type="protein sequence ID" value="HIS24718.1"/>
    <property type="molecule type" value="Genomic_DNA"/>
</dbReference>
<keyword evidence="1" id="KW-0418">Kinase</keyword>
<reference evidence="1" key="1">
    <citation type="submission" date="2020-10" db="EMBL/GenBank/DDBJ databases">
        <authorList>
            <person name="Gilroy R."/>
        </authorList>
    </citation>
    <scope>NUCLEOTIDE SEQUENCE</scope>
    <source>
        <strain evidence="1">CHK157-1446</strain>
    </source>
</reference>
<comment type="caution">
    <text evidence="1">The sequence shown here is derived from an EMBL/GenBank/DDBJ whole genome shotgun (WGS) entry which is preliminary data.</text>
</comment>
<evidence type="ECO:0000313" key="2">
    <source>
        <dbReference type="Proteomes" id="UP000823982"/>
    </source>
</evidence>
<evidence type="ECO:0000313" key="1">
    <source>
        <dbReference type="EMBL" id="HIS24718.1"/>
    </source>
</evidence>
<sequence>MKFRIIGIAATFAMLLTVVLINAVDWDNPNNRVHQHLVFRQPDEGCDCDKSELCTHLPLIIIDTGGEEIPGEPIEESVIPETGEYTEFTTTADGEPTLECTVKVMDTQESNHHPSDTPDLETAARIRIRGNTSRNFDKVGYLLTITEDDYIKNKDVGMMGMDAHHEWALHGPIMDKTLIRNYMWYNISGEIMEYAPNVRFCELIINGEYLGLYVMTETINNSETSRLRMSEPQDGVSRVSYVVRLDRGSENTVKNINSFIMYTYRTRNAIDIVYPGPSNLTEERIQYIHDDLSSFEKTLYSYDRDTGSYAWWNYADMKSFAEYCILNEFICNYEVGARSTYMYRDVQGKFHMCMWDLNTCCGNMRQDVGTTHFEIQYLPWFVMMFKDDEFVEYIIDRYCDLRETYLNEDYLMQYIDDTIEYLGSAIERNFEVWGYAFESFRTLNPDSRNPDNYEQAVEQLKDFIRERGAWMDENIDILLQYSHDSRNKKFNH</sequence>
<reference evidence="1" key="2">
    <citation type="journal article" date="2021" name="PeerJ">
        <title>Extensive microbial diversity within the chicken gut microbiome revealed by metagenomics and culture.</title>
        <authorList>
            <person name="Gilroy R."/>
            <person name="Ravi A."/>
            <person name="Getino M."/>
            <person name="Pursley I."/>
            <person name="Horton D.L."/>
            <person name="Alikhan N.F."/>
            <person name="Baker D."/>
            <person name="Gharbi K."/>
            <person name="Hall N."/>
            <person name="Watson M."/>
            <person name="Adriaenssens E.M."/>
            <person name="Foster-Nyarko E."/>
            <person name="Jarju S."/>
            <person name="Secka A."/>
            <person name="Antonio M."/>
            <person name="Oren A."/>
            <person name="Chaudhuri R.R."/>
            <person name="La Ragione R."/>
            <person name="Hildebrand F."/>
            <person name="Pallen M.J."/>
        </authorList>
    </citation>
    <scope>NUCLEOTIDE SEQUENCE</scope>
    <source>
        <strain evidence="1">CHK157-1446</strain>
    </source>
</reference>
<dbReference type="Proteomes" id="UP000823982">
    <property type="component" value="Unassembled WGS sequence"/>
</dbReference>
<dbReference type="Pfam" id="PF08757">
    <property type="entry name" value="CotH"/>
    <property type="match status" value="1"/>
</dbReference>
<accession>A0A9D1JHX5</accession>
<dbReference type="AlphaFoldDB" id="A0A9D1JHX5"/>
<dbReference type="InterPro" id="IPR014867">
    <property type="entry name" value="Spore_coat_CotH_CotH2/3/7"/>
</dbReference>
<dbReference type="GO" id="GO:0016301">
    <property type="term" value="F:kinase activity"/>
    <property type="evidence" value="ECO:0007669"/>
    <property type="project" value="UniProtKB-KW"/>
</dbReference>
<protein>
    <submittedName>
        <fullName evidence="1">CotH kinase family protein</fullName>
    </submittedName>
</protein>
<gene>
    <name evidence="1" type="ORF">IAD01_04860</name>
</gene>
<keyword evidence="1" id="KW-0808">Transferase</keyword>
<proteinExistence type="predicted"/>
<organism evidence="1 2">
    <name type="scientific">Candidatus Faeciplasma gallinarum</name>
    <dbReference type="NCBI Taxonomy" id="2840799"/>
    <lineage>
        <taxon>Bacteria</taxon>
        <taxon>Bacillati</taxon>
        <taxon>Bacillota</taxon>
        <taxon>Clostridia</taxon>
        <taxon>Eubacteriales</taxon>
        <taxon>Oscillospiraceae</taxon>
        <taxon>Oscillospiraceae incertae sedis</taxon>
        <taxon>Candidatus Faeciplasma</taxon>
    </lineage>
</organism>